<keyword evidence="2" id="KW-1185">Reference proteome</keyword>
<sequence>MPELPRELEREIFELAIGSNRHNAAFKLTLNLVAHRVHLWVDRVFYEVVSISGKRHAAKFLDLIDSNSKSSGFFSVVKALSLRVMIQETQIHKILSACSAVQLLDCYAHCWPGSVWKRTLLAIVQLPLRRFSVNFEFVSEIPITPVNLALPPQAHISL</sequence>
<comment type="caution">
    <text evidence="1">The sequence shown here is derived from an EMBL/GenBank/DDBJ whole genome shotgun (WGS) entry which is preliminary data.</text>
</comment>
<proteinExistence type="predicted"/>
<dbReference type="Proteomes" id="UP001215280">
    <property type="component" value="Unassembled WGS sequence"/>
</dbReference>
<evidence type="ECO:0000313" key="2">
    <source>
        <dbReference type="Proteomes" id="UP001215280"/>
    </source>
</evidence>
<protein>
    <submittedName>
        <fullName evidence="1">Uncharacterized protein</fullName>
    </submittedName>
</protein>
<accession>A0AAD7J1J7</accession>
<organism evidence="1 2">
    <name type="scientific">Mycena maculata</name>
    <dbReference type="NCBI Taxonomy" id="230809"/>
    <lineage>
        <taxon>Eukaryota</taxon>
        <taxon>Fungi</taxon>
        <taxon>Dikarya</taxon>
        <taxon>Basidiomycota</taxon>
        <taxon>Agaricomycotina</taxon>
        <taxon>Agaricomycetes</taxon>
        <taxon>Agaricomycetidae</taxon>
        <taxon>Agaricales</taxon>
        <taxon>Marasmiineae</taxon>
        <taxon>Mycenaceae</taxon>
        <taxon>Mycena</taxon>
    </lineage>
</organism>
<name>A0AAD7J1J7_9AGAR</name>
<reference evidence="1" key="1">
    <citation type="submission" date="2023-03" db="EMBL/GenBank/DDBJ databases">
        <title>Massive genome expansion in bonnet fungi (Mycena s.s.) driven by repeated elements and novel gene families across ecological guilds.</title>
        <authorList>
            <consortium name="Lawrence Berkeley National Laboratory"/>
            <person name="Harder C.B."/>
            <person name="Miyauchi S."/>
            <person name="Viragh M."/>
            <person name="Kuo A."/>
            <person name="Thoen E."/>
            <person name="Andreopoulos B."/>
            <person name="Lu D."/>
            <person name="Skrede I."/>
            <person name="Drula E."/>
            <person name="Henrissat B."/>
            <person name="Morin E."/>
            <person name="Kohler A."/>
            <person name="Barry K."/>
            <person name="LaButti K."/>
            <person name="Morin E."/>
            <person name="Salamov A."/>
            <person name="Lipzen A."/>
            <person name="Mereny Z."/>
            <person name="Hegedus B."/>
            <person name="Baldrian P."/>
            <person name="Stursova M."/>
            <person name="Weitz H."/>
            <person name="Taylor A."/>
            <person name="Grigoriev I.V."/>
            <person name="Nagy L.G."/>
            <person name="Martin F."/>
            <person name="Kauserud H."/>
        </authorList>
    </citation>
    <scope>NUCLEOTIDE SEQUENCE</scope>
    <source>
        <strain evidence="1">CBHHK188m</strain>
    </source>
</reference>
<dbReference type="EMBL" id="JARJLG010000068">
    <property type="protein sequence ID" value="KAJ7754249.1"/>
    <property type="molecule type" value="Genomic_DNA"/>
</dbReference>
<evidence type="ECO:0000313" key="1">
    <source>
        <dbReference type="EMBL" id="KAJ7754249.1"/>
    </source>
</evidence>
<dbReference type="AlphaFoldDB" id="A0AAD7J1J7"/>
<gene>
    <name evidence="1" type="ORF">DFH07DRAFT_1029780</name>
</gene>